<evidence type="ECO:0000259" key="4">
    <source>
        <dbReference type="PROSITE" id="PS51161"/>
    </source>
</evidence>
<evidence type="ECO:0000256" key="2">
    <source>
        <dbReference type="ARBA" id="ARBA00022840"/>
    </source>
</evidence>
<dbReference type="InterPro" id="IPR005144">
    <property type="entry name" value="ATP-cone_dom"/>
</dbReference>
<accession>A0A2M7EC06</accession>
<proteinExistence type="predicted"/>
<organism evidence="5 6">
    <name type="scientific">Candidatus Nealsonbacteria bacterium CG01_land_8_20_14_3_00_12</name>
    <dbReference type="NCBI Taxonomy" id="1974697"/>
    <lineage>
        <taxon>Bacteria</taxon>
        <taxon>Candidatus Nealsoniibacteriota</taxon>
    </lineage>
</organism>
<feature type="non-terminal residue" evidence="5">
    <location>
        <position position="63"/>
    </location>
</feature>
<sequence length="63" mass="7162">MENKITKVQKRDGTIVDFDQTRISDAIFKALTATGQGDGKRAKKLSDKVVQILNRRFKKDEIP</sequence>
<feature type="domain" description="ATP-cone" evidence="4">
    <location>
        <begin position="6"/>
        <end position="63"/>
    </location>
</feature>
<dbReference type="AlphaFoldDB" id="A0A2M7EC06"/>
<dbReference type="PROSITE" id="PS51161">
    <property type="entry name" value="ATP_CONE"/>
    <property type="match status" value="1"/>
</dbReference>
<gene>
    <name evidence="5" type="ORF">COS09_00455</name>
</gene>
<protein>
    <submittedName>
        <fullName evidence="5">Response regulator SirA</fullName>
    </submittedName>
</protein>
<comment type="caution">
    <text evidence="5">The sequence shown here is derived from an EMBL/GenBank/DDBJ whole genome shotgun (WGS) entry which is preliminary data.</text>
</comment>
<dbReference type="Proteomes" id="UP000230766">
    <property type="component" value="Unassembled WGS sequence"/>
</dbReference>
<evidence type="ECO:0000256" key="3">
    <source>
        <dbReference type="PROSITE-ProRule" id="PRU00492"/>
    </source>
</evidence>
<dbReference type="EMBL" id="PETJ01000011">
    <property type="protein sequence ID" value="PIV65276.1"/>
    <property type="molecule type" value="Genomic_DNA"/>
</dbReference>
<dbReference type="GO" id="GO:0005524">
    <property type="term" value="F:ATP binding"/>
    <property type="evidence" value="ECO:0007669"/>
    <property type="project" value="UniProtKB-UniRule"/>
</dbReference>
<keyword evidence="1 3" id="KW-0547">Nucleotide-binding</keyword>
<evidence type="ECO:0000313" key="6">
    <source>
        <dbReference type="Proteomes" id="UP000230766"/>
    </source>
</evidence>
<keyword evidence="2 3" id="KW-0067">ATP-binding</keyword>
<name>A0A2M7EC06_9BACT</name>
<dbReference type="Pfam" id="PF03477">
    <property type="entry name" value="ATP-cone"/>
    <property type="match status" value="1"/>
</dbReference>
<reference evidence="6" key="1">
    <citation type="submission" date="2017-09" db="EMBL/GenBank/DDBJ databases">
        <title>Depth-based differentiation of microbial function through sediment-hosted aquifers and enrichment of novel symbionts in the deep terrestrial subsurface.</title>
        <authorList>
            <person name="Probst A.J."/>
            <person name="Ladd B."/>
            <person name="Jarett J.K."/>
            <person name="Geller-Mcgrath D.E."/>
            <person name="Sieber C.M.K."/>
            <person name="Emerson J.B."/>
            <person name="Anantharaman K."/>
            <person name="Thomas B.C."/>
            <person name="Malmstrom R."/>
            <person name="Stieglmeier M."/>
            <person name="Klingl A."/>
            <person name="Woyke T."/>
            <person name="Ryan C.M."/>
            <person name="Banfield J.F."/>
        </authorList>
    </citation>
    <scope>NUCLEOTIDE SEQUENCE [LARGE SCALE GENOMIC DNA]</scope>
</reference>
<evidence type="ECO:0000313" key="5">
    <source>
        <dbReference type="EMBL" id="PIV65276.1"/>
    </source>
</evidence>
<evidence type="ECO:0000256" key="1">
    <source>
        <dbReference type="ARBA" id="ARBA00022741"/>
    </source>
</evidence>